<keyword evidence="3 6" id="KW-0808">Transferase</keyword>
<dbReference type="EC" id="2.4.99.16" evidence="6"/>
<dbReference type="CDD" id="cd11344">
    <property type="entry name" value="AmyAc_GlgE_like"/>
    <property type="match status" value="1"/>
</dbReference>
<sequence>MGNPAEPDTRTADTLKAEARKPEGVKPEAFKTEIATTEPTPTEVALAPDRADDAVDTAESPAATFQAARGGAAWADVYGAEQRFPIEQVTPSVEGGRFPAKAVVGESVPVSAVAYREGHAMMGCNVVLVGPGGQEGPFTRMSPGAPGTDRWFAEVRPDAVGAWTFAVEAFSDPYLTWHDAVSKKIAAGQGLEDLANDLAEGSALLHEAAQGVPAPDRDRVSGAARALADTGIPLFARVSPALALTEVLWRHPLRRQVTRSAPLPIWCDRERALFSAWYEFFPRSEGAEVDERGKPVRHGTFASATPRLKEVADLGFDVVYLPPVHPIGRVNRKGPNNTLVAGPDDVGSPWAIGAAEGGHDAIHPDLGTLEDFRAFVAAANDAGVEIAMDLALQCAPDHPWVEAHPEWFTTRADGSIAYAENPPKKYQDIYPVNFDNDPEGIREEVKRVVLHWVAQGVKIFRVDNPHTKPVGFWHWLIDEVKQADPDVLFLAEAFTRPAMMHGLGKIGFSQSYTYFTWRVQAWELREYVQELIAAADYMRPNFWPNTPDILPEHLQHGGPPMFKIRAVLASLLSPSWGMYAGFELFEHEARPGAEEYLDNEKYQLRPRDWAGRERDGESLAPYLRTLNTVRRDNPALHRLRNTVFHGIDNEQMLCFSKRDADTGNTVLVVVSLDSREVQWGNTTLDMPALGFDWHERFTVRDEITGATFDWGQHNAVRLDPLYEPAHVFTVHRHR</sequence>
<dbReference type="EMBL" id="BMPI01000011">
    <property type="protein sequence ID" value="GGM24595.1"/>
    <property type="molecule type" value="Genomic_DNA"/>
</dbReference>
<dbReference type="InterPro" id="IPR013783">
    <property type="entry name" value="Ig-like_fold"/>
</dbReference>
<keyword evidence="4 6" id="KW-0119">Carbohydrate metabolism</keyword>
<evidence type="ECO:0000256" key="3">
    <source>
        <dbReference type="ARBA" id="ARBA00022679"/>
    </source>
</evidence>
<feature type="domain" description="Glycosyl hydrolase family 13 catalytic" evidence="8">
    <location>
        <begin position="275"/>
        <end position="605"/>
    </location>
</feature>
<dbReference type="GO" id="GO:0016758">
    <property type="term" value="F:hexosyltransferase activity"/>
    <property type="evidence" value="ECO:0007669"/>
    <property type="project" value="UniProtKB-UniRule"/>
</dbReference>
<dbReference type="PANTHER" id="PTHR47786:SF2">
    <property type="entry name" value="GLYCOSYL HYDROLASE FAMILY 13 CATALYTIC DOMAIN-CONTAINING PROTEIN"/>
    <property type="match status" value="1"/>
</dbReference>
<comment type="similarity">
    <text evidence="6">Belongs to the glycosyl hydrolase 13 family. GlgE subfamily.</text>
</comment>
<dbReference type="Pfam" id="PF21702">
    <property type="entry name" value="GLGE_C"/>
    <property type="match status" value="1"/>
</dbReference>
<keyword evidence="10" id="KW-1185">Reference proteome</keyword>
<evidence type="ECO:0000256" key="7">
    <source>
        <dbReference type="SAM" id="MobiDB-lite"/>
    </source>
</evidence>
<accession>A0A917WS31</accession>
<dbReference type="SMART" id="SM00642">
    <property type="entry name" value="Aamy"/>
    <property type="match status" value="1"/>
</dbReference>
<dbReference type="Gene3D" id="2.60.40.1180">
    <property type="entry name" value="Golgi alpha-mannosidase II"/>
    <property type="match status" value="1"/>
</dbReference>
<feature type="site" description="Transition state stabilizer" evidence="6">
    <location>
        <position position="548"/>
    </location>
</feature>
<dbReference type="GO" id="GO:0030979">
    <property type="term" value="P:alpha-glucan biosynthetic process"/>
    <property type="evidence" value="ECO:0007669"/>
    <property type="project" value="UniProtKB-UniRule"/>
</dbReference>
<organism evidence="9 10">
    <name type="scientific">Dactylosporangium sucinum</name>
    <dbReference type="NCBI Taxonomy" id="1424081"/>
    <lineage>
        <taxon>Bacteria</taxon>
        <taxon>Bacillati</taxon>
        <taxon>Actinomycetota</taxon>
        <taxon>Actinomycetes</taxon>
        <taxon>Micromonosporales</taxon>
        <taxon>Micromonosporaceae</taxon>
        <taxon>Dactylosporangium</taxon>
    </lineage>
</organism>
<dbReference type="InterPro" id="IPR006047">
    <property type="entry name" value="GH13_cat_dom"/>
</dbReference>
<feature type="compositionally biased region" description="Basic and acidic residues" evidence="7">
    <location>
        <begin position="7"/>
        <end position="26"/>
    </location>
</feature>
<evidence type="ECO:0000256" key="4">
    <source>
        <dbReference type="ARBA" id="ARBA00023277"/>
    </source>
</evidence>
<dbReference type="HAMAP" id="MF_02124">
    <property type="entry name" value="GlgE"/>
    <property type="match status" value="1"/>
</dbReference>
<dbReference type="PANTHER" id="PTHR47786">
    <property type="entry name" value="ALPHA-1,4-GLUCAN:MALTOSE-1-PHOSPHATE MALTOSYLTRANSFERASE"/>
    <property type="match status" value="1"/>
</dbReference>
<dbReference type="InterPro" id="IPR049171">
    <property type="entry name" value="GLGE_C"/>
</dbReference>
<dbReference type="Pfam" id="PF11896">
    <property type="entry name" value="GlgE_dom_N_S"/>
    <property type="match status" value="1"/>
</dbReference>
<protein>
    <recommendedName>
        <fullName evidence="6">Alpha-1,4-glucan:maltose-1-phosphate maltosyltransferase</fullName>
        <shortName evidence="6">GMPMT</shortName>
        <ecNumber evidence="6">2.4.99.16</ecNumber>
    </recommendedName>
    <alternativeName>
        <fullName evidence="6">(1-&gt;4)-alpha-D-glucan:maltose-1-phosphate alpha-D-maltosyltransferase</fullName>
    </alternativeName>
</protein>
<dbReference type="RefSeq" id="WP_190250138.1">
    <property type="nucleotide sequence ID" value="NZ_BMPI01000011.1"/>
</dbReference>
<dbReference type="Proteomes" id="UP000642070">
    <property type="component" value="Unassembled WGS sequence"/>
</dbReference>
<dbReference type="SUPFAM" id="SSF51445">
    <property type="entry name" value="(Trans)glycosidases"/>
    <property type="match status" value="1"/>
</dbReference>
<evidence type="ECO:0000256" key="2">
    <source>
        <dbReference type="ARBA" id="ARBA00022676"/>
    </source>
</evidence>
<evidence type="ECO:0000256" key="6">
    <source>
        <dbReference type="HAMAP-Rule" id="MF_02124"/>
    </source>
</evidence>
<reference evidence="9" key="2">
    <citation type="submission" date="2020-09" db="EMBL/GenBank/DDBJ databases">
        <authorList>
            <person name="Sun Q."/>
            <person name="Ohkuma M."/>
        </authorList>
    </citation>
    <scope>NUCLEOTIDE SEQUENCE</scope>
    <source>
        <strain evidence="9">JCM 19831</strain>
    </source>
</reference>
<evidence type="ECO:0000313" key="10">
    <source>
        <dbReference type="Proteomes" id="UP000642070"/>
    </source>
</evidence>
<gene>
    <name evidence="6 9" type="primary">glgE</name>
    <name evidence="9" type="ORF">GCM10007977_027130</name>
</gene>
<comment type="function">
    <text evidence="6">Maltosyltransferase that uses maltose 1-phosphate (M1P) as the sugar donor to elongate linear or branched alpha-(1-&gt;4)-glucans. Is involved in a branched alpha-glucan biosynthetic pathway from trehalose, together with TreS, Mak and GlgB.</text>
</comment>
<comment type="caution">
    <text evidence="9">The sequence shown here is derived from an EMBL/GenBank/DDBJ whole genome shotgun (WGS) entry which is preliminary data.</text>
</comment>
<feature type="binding site" evidence="6">
    <location>
        <position position="333"/>
    </location>
    <ligand>
        <name>alpha-maltose 1-phosphate</name>
        <dbReference type="ChEBI" id="CHEBI:63576"/>
    </ligand>
</feature>
<reference evidence="9" key="1">
    <citation type="journal article" date="2014" name="Int. J. Syst. Evol. Microbiol.">
        <title>Complete genome sequence of Corynebacterium casei LMG S-19264T (=DSM 44701T), isolated from a smear-ripened cheese.</title>
        <authorList>
            <consortium name="US DOE Joint Genome Institute (JGI-PGF)"/>
            <person name="Walter F."/>
            <person name="Albersmeier A."/>
            <person name="Kalinowski J."/>
            <person name="Ruckert C."/>
        </authorList>
    </citation>
    <scope>NUCLEOTIDE SEQUENCE</scope>
    <source>
        <strain evidence="9">JCM 19831</strain>
    </source>
</reference>
<name>A0A917WS31_9ACTN</name>
<feature type="binding site" evidence="6">
    <location>
        <begin position="601"/>
        <end position="602"/>
    </location>
    <ligand>
        <name>alpha-maltose 1-phosphate</name>
        <dbReference type="ChEBI" id="CHEBI:63576"/>
    </ligand>
</feature>
<dbReference type="InterPro" id="IPR026585">
    <property type="entry name" value="GlgE"/>
</dbReference>
<proteinExistence type="inferred from homology"/>
<evidence type="ECO:0000256" key="5">
    <source>
        <dbReference type="ARBA" id="ARBA00048735"/>
    </source>
</evidence>
<evidence type="ECO:0000259" key="8">
    <source>
        <dbReference type="SMART" id="SM00642"/>
    </source>
</evidence>
<dbReference type="InterPro" id="IPR021828">
    <property type="entry name" value="GlgE_dom_N/S"/>
</dbReference>
<feature type="binding site" evidence="6">
    <location>
        <position position="464"/>
    </location>
    <ligand>
        <name>alpha-maltose 1-phosphate</name>
        <dbReference type="ChEBI" id="CHEBI:63576"/>
    </ligand>
</feature>
<feature type="binding site" evidence="6">
    <location>
        <position position="428"/>
    </location>
    <ligand>
        <name>alpha-maltose 1-phosphate</name>
        <dbReference type="ChEBI" id="CHEBI:63576"/>
    </ligand>
</feature>
<dbReference type="Gene3D" id="2.60.40.10">
    <property type="entry name" value="Immunoglobulins"/>
    <property type="match status" value="1"/>
</dbReference>
<comment type="subunit">
    <text evidence="1 6">Homodimer.</text>
</comment>
<feature type="active site" description="Proton donor" evidence="6">
    <location>
        <position position="492"/>
    </location>
</feature>
<dbReference type="InterPro" id="IPR013780">
    <property type="entry name" value="Glyco_hydro_b"/>
</dbReference>
<dbReference type="GO" id="GO:0004553">
    <property type="term" value="F:hydrolase activity, hydrolyzing O-glycosyl compounds"/>
    <property type="evidence" value="ECO:0007669"/>
    <property type="project" value="InterPro"/>
</dbReference>
<evidence type="ECO:0000313" key="9">
    <source>
        <dbReference type="EMBL" id="GGM24595.1"/>
    </source>
</evidence>
<dbReference type="Gene3D" id="1.20.58.80">
    <property type="entry name" value="Phosphotransferase system, lactose/cellobiose-type IIA subunit"/>
    <property type="match status" value="1"/>
</dbReference>
<dbReference type="AlphaFoldDB" id="A0A917WS31"/>
<keyword evidence="2 6" id="KW-0328">Glycosyltransferase</keyword>
<dbReference type="InterPro" id="IPR017853">
    <property type="entry name" value="GH"/>
</dbReference>
<feature type="binding site" evidence="6">
    <location>
        <position position="393"/>
    </location>
    <ligand>
        <name>alpha-maltose 1-phosphate</name>
        <dbReference type="ChEBI" id="CHEBI:63576"/>
    </ligand>
</feature>
<feature type="region of interest" description="Disordered" evidence="7">
    <location>
        <begin position="1"/>
        <end position="26"/>
    </location>
</feature>
<feature type="active site" description="Nucleophile" evidence="6">
    <location>
        <position position="463"/>
    </location>
</feature>
<evidence type="ECO:0000256" key="1">
    <source>
        <dbReference type="ARBA" id="ARBA00011738"/>
    </source>
</evidence>
<dbReference type="Gene3D" id="3.20.20.80">
    <property type="entry name" value="Glycosidases"/>
    <property type="match status" value="1"/>
</dbReference>
<comment type="catalytic activity">
    <reaction evidence="5 6">
        <text>alpha-maltose 1-phosphate + [(1-&gt;4)-alpha-D-glucosyl](n) = [(1-&gt;4)-alpha-D-glucosyl](n+2) + phosphate</text>
        <dbReference type="Rhea" id="RHEA:42692"/>
        <dbReference type="Rhea" id="RHEA-COMP:9584"/>
        <dbReference type="Rhea" id="RHEA-COMP:10183"/>
        <dbReference type="ChEBI" id="CHEBI:15444"/>
        <dbReference type="ChEBI" id="CHEBI:43474"/>
        <dbReference type="ChEBI" id="CHEBI:63576"/>
        <dbReference type="EC" id="2.4.99.16"/>
    </reaction>
</comment>